<keyword evidence="3" id="KW-1185">Reference proteome</keyword>
<name>A0A0A1SYN0_9HYPO</name>
<feature type="region of interest" description="Disordered" evidence="1">
    <location>
        <begin position="655"/>
        <end position="678"/>
    </location>
</feature>
<feature type="compositionally biased region" description="Basic and acidic residues" evidence="1">
    <location>
        <begin position="299"/>
        <end position="309"/>
    </location>
</feature>
<proteinExistence type="predicted"/>
<organism evidence="2 3">
    <name type="scientific">[Torrubiella] hemipterigena</name>
    <dbReference type="NCBI Taxonomy" id="1531966"/>
    <lineage>
        <taxon>Eukaryota</taxon>
        <taxon>Fungi</taxon>
        <taxon>Dikarya</taxon>
        <taxon>Ascomycota</taxon>
        <taxon>Pezizomycotina</taxon>
        <taxon>Sordariomycetes</taxon>
        <taxon>Hypocreomycetidae</taxon>
        <taxon>Hypocreales</taxon>
        <taxon>Clavicipitaceae</taxon>
        <taxon>Clavicipitaceae incertae sedis</taxon>
        <taxon>'Torrubiella' clade</taxon>
    </lineage>
</organism>
<dbReference type="OrthoDB" id="5333304at2759"/>
<sequence>MMMASSHLVTRGAQDMAGELSQSERYELSQYDKIVQFCNAIFAGEHPSIKLPADRTPIDAASIETALRNASKRAEENRFSASKQPTRANPIFLEKSEELICAEIQLERQRLERSLRDELEEQRATKHVPSEAWSSLDLSGILSKALAMTGADDAENGVPSGPKRANNDNASDSFDDNTFYSSNDDFVTSQPTPHSHNRNDKAKGNPSSNAANDARDSSPYSPVYNAPAQPVSVPTNPVQVPGLNAYNPGTANIQQWISSYLAMVQTSGQAINAGHAPNVASAYGATQGGNPYTGVPAEESTRGGHGSDRKKSKKKKRKADREAMNAAPSPRIKAEPRSVSPVAGPSQIRPSKRQRQMHDQGQDVGYDPSHSNLSGANVQGNYQRHNEPASRSTNATVVPQPRYLTETMPPRWVEHDGGYAGEPVEYSNAYGSRHASGAANVHQSSSETTQQAGYRDPRLGQGESLEVRHYPPRVAAEGYPAVHAQPTRIYVDGYGREYIEPQPQVIHQTAAPLTTEQGYNAILQRSMAGQQVDRQFDSGRAVYGGHTAPYAPQHSGGIVRGESQGGDNRFRGYSEHPMSQAQLVIQAAQQGSEMASNPALRATSAHPGAQGHDAGNIPPYLRTYGQIPGHPTGVDYNGRQAESVRDGYASHGVAYVEQPRDVGHQLPYSDASREPMYR</sequence>
<dbReference type="AlphaFoldDB" id="A0A0A1SYN0"/>
<gene>
    <name evidence="2" type="ORF">VHEMI03493</name>
</gene>
<dbReference type="Proteomes" id="UP000039046">
    <property type="component" value="Unassembled WGS sequence"/>
</dbReference>
<protein>
    <submittedName>
        <fullName evidence="2">Uncharacterized protein</fullName>
    </submittedName>
</protein>
<feature type="compositionally biased region" description="Polar residues" evidence="1">
    <location>
        <begin position="441"/>
        <end position="452"/>
    </location>
</feature>
<dbReference type="STRING" id="1531966.A0A0A1SYN0"/>
<feature type="region of interest" description="Disordered" evidence="1">
    <location>
        <begin position="435"/>
        <end position="458"/>
    </location>
</feature>
<feature type="compositionally biased region" description="Polar residues" evidence="1">
    <location>
        <begin position="178"/>
        <end position="194"/>
    </location>
</feature>
<accession>A0A0A1SYN0</accession>
<feature type="compositionally biased region" description="Polar residues" evidence="1">
    <location>
        <begin position="369"/>
        <end position="397"/>
    </location>
</feature>
<feature type="region of interest" description="Disordered" evidence="1">
    <location>
        <begin position="152"/>
        <end position="232"/>
    </location>
</feature>
<dbReference type="EMBL" id="CDHN01000002">
    <property type="protein sequence ID" value="CEJ84499.1"/>
    <property type="molecule type" value="Genomic_DNA"/>
</dbReference>
<reference evidence="2 3" key="1">
    <citation type="journal article" date="2015" name="Genome Announc.">
        <title>Draft Genome Sequence and Gene Annotation of the Entomopathogenic Fungus Verticillium hemipterigenum.</title>
        <authorList>
            <person name="Horn F."/>
            <person name="Habel A."/>
            <person name="Scharf D.H."/>
            <person name="Dworschak J."/>
            <person name="Brakhage A.A."/>
            <person name="Guthke R."/>
            <person name="Hertweck C."/>
            <person name="Linde J."/>
        </authorList>
    </citation>
    <scope>NUCLEOTIDE SEQUENCE [LARGE SCALE GENOMIC DNA]</scope>
</reference>
<evidence type="ECO:0000313" key="3">
    <source>
        <dbReference type="Proteomes" id="UP000039046"/>
    </source>
</evidence>
<dbReference type="HOGENOM" id="CLU_405541_0_0_1"/>
<evidence type="ECO:0000256" key="1">
    <source>
        <dbReference type="SAM" id="MobiDB-lite"/>
    </source>
</evidence>
<evidence type="ECO:0000313" key="2">
    <source>
        <dbReference type="EMBL" id="CEJ84499.1"/>
    </source>
</evidence>
<feature type="region of interest" description="Disordered" evidence="1">
    <location>
        <begin position="290"/>
        <end position="403"/>
    </location>
</feature>